<dbReference type="Pfam" id="PF18765">
    <property type="entry name" value="Polbeta"/>
    <property type="match status" value="1"/>
</dbReference>
<name>A0A7R7ENH4_9FIRM</name>
<dbReference type="RefSeq" id="WP_271712922.1">
    <property type="nucleotide sequence ID" value="NZ_AP024169.1"/>
</dbReference>
<dbReference type="EMBL" id="AP024169">
    <property type="protein sequence ID" value="BCN31831.1"/>
    <property type="molecule type" value="Genomic_DNA"/>
</dbReference>
<dbReference type="PANTHER" id="PTHR43852:SF2">
    <property type="entry name" value="PROTEIN ADENYLYLTRANSFERASE MNTA"/>
    <property type="match status" value="1"/>
</dbReference>
<keyword evidence="3" id="KW-1185">Reference proteome</keyword>
<dbReference type="InterPro" id="IPR043519">
    <property type="entry name" value="NT_sf"/>
</dbReference>
<dbReference type="AlphaFoldDB" id="A0A7R7ENH4"/>
<dbReference type="KEGG" id="ahb:bsdtb5_31260"/>
<dbReference type="SUPFAM" id="SSF81301">
    <property type="entry name" value="Nucleotidyltransferase"/>
    <property type="match status" value="1"/>
</dbReference>
<dbReference type="InterPro" id="IPR052930">
    <property type="entry name" value="TA_antitoxin_MntA"/>
</dbReference>
<evidence type="ECO:0000259" key="1">
    <source>
        <dbReference type="Pfam" id="PF18765"/>
    </source>
</evidence>
<evidence type="ECO:0000313" key="3">
    <source>
        <dbReference type="Proteomes" id="UP000595897"/>
    </source>
</evidence>
<gene>
    <name evidence="2" type="ORF">bsdtb5_31260</name>
</gene>
<dbReference type="PANTHER" id="PTHR43852">
    <property type="entry name" value="NUCLEOTIDYLTRANSFERASE"/>
    <property type="match status" value="1"/>
</dbReference>
<proteinExistence type="predicted"/>
<protein>
    <recommendedName>
        <fullName evidence="1">Polymerase beta nucleotidyltransferase domain-containing protein</fullName>
    </recommendedName>
</protein>
<organism evidence="2 3">
    <name type="scientific">Anaeromicropila herbilytica</name>
    <dbReference type="NCBI Taxonomy" id="2785025"/>
    <lineage>
        <taxon>Bacteria</taxon>
        <taxon>Bacillati</taxon>
        <taxon>Bacillota</taxon>
        <taxon>Clostridia</taxon>
        <taxon>Lachnospirales</taxon>
        <taxon>Lachnospiraceae</taxon>
        <taxon>Anaeromicropila</taxon>
    </lineage>
</organism>
<reference evidence="2 3" key="1">
    <citation type="submission" date="2020-11" db="EMBL/GenBank/DDBJ databases">
        <title>Draft genome sequencing of a Lachnospiraceae strain isolated from anoxic soil subjected to BSD treatment.</title>
        <authorList>
            <person name="Uek A."/>
            <person name="Tonouchi A."/>
        </authorList>
    </citation>
    <scope>NUCLEOTIDE SEQUENCE [LARGE SCALE GENOMIC DNA]</scope>
    <source>
        <strain evidence="2 3">TB5</strain>
    </source>
</reference>
<dbReference type="Proteomes" id="UP000595897">
    <property type="component" value="Chromosome"/>
</dbReference>
<dbReference type="InterPro" id="IPR041633">
    <property type="entry name" value="Polbeta"/>
</dbReference>
<dbReference type="Gene3D" id="3.30.460.10">
    <property type="entry name" value="Beta Polymerase, domain 2"/>
    <property type="match status" value="1"/>
</dbReference>
<evidence type="ECO:0000313" key="2">
    <source>
        <dbReference type="EMBL" id="BCN31831.1"/>
    </source>
</evidence>
<accession>A0A7R7ENH4</accession>
<sequence>MADYMNYLNHITKEMWEDIAEQHNLYSIIVFGSIVTEDFHEESDIDFAVIGQDILTLDEKLQIELWLEKQLNRQIDVIDLKDPNLDIFVKIQALNNGISIYTSNQDVALKLCIEETEFFYRINESFYARRRRELLS</sequence>
<feature type="domain" description="Polymerase beta nucleotidyltransferase" evidence="1">
    <location>
        <begin position="19"/>
        <end position="105"/>
    </location>
</feature>
<dbReference type="CDD" id="cd05403">
    <property type="entry name" value="NT_KNTase_like"/>
    <property type="match status" value="1"/>
</dbReference>